<dbReference type="GO" id="GO:0070652">
    <property type="term" value="C:HAUS complex"/>
    <property type="evidence" value="ECO:0007669"/>
    <property type="project" value="EnsemblMetazoa"/>
</dbReference>
<dbReference type="PhylomeDB" id="B4IYK6"/>
<evidence type="ECO:0000313" key="2">
    <source>
        <dbReference type="Proteomes" id="UP000001070"/>
    </source>
</evidence>
<dbReference type="GO" id="GO:0072687">
    <property type="term" value="C:meiotic spindle"/>
    <property type="evidence" value="ECO:0007669"/>
    <property type="project" value="EnsemblMetazoa"/>
</dbReference>
<dbReference type="OrthoDB" id="8036393at2759"/>
<dbReference type="KEGG" id="dgr:6556692"/>
<name>B4IYK6_DROGR</name>
<proteinExistence type="predicted"/>
<dbReference type="GO" id="GO:0090221">
    <property type="term" value="P:mitotic spindle-templated microtubule nucleation"/>
    <property type="evidence" value="ECO:0007669"/>
    <property type="project" value="EnsemblMetazoa"/>
</dbReference>
<dbReference type="HOGENOM" id="CLU_2852013_0_0_1"/>
<dbReference type="GO" id="GO:0007056">
    <property type="term" value="P:spindle assembly involved in female meiosis"/>
    <property type="evidence" value="ECO:0007669"/>
    <property type="project" value="EnsemblMetazoa"/>
</dbReference>
<dbReference type="EMBL" id="CH916366">
    <property type="protein sequence ID" value="EDV95516.1"/>
    <property type="molecule type" value="Genomic_DNA"/>
</dbReference>
<accession>B4IYK6</accession>
<sequence length="65" mass="7751">MDIADLERFMSIVDKRIIPDAEQKLNIVEIDEKSKYFQFRQTEFNVPDNFSIESVIEKVELLEDK</sequence>
<protein>
    <submittedName>
        <fullName evidence="1">GH15735</fullName>
    </submittedName>
</protein>
<dbReference type="Proteomes" id="UP000001070">
    <property type="component" value="Unassembled WGS sequence"/>
</dbReference>
<organism evidence="2">
    <name type="scientific">Drosophila grimshawi</name>
    <name type="common">Hawaiian fruit fly</name>
    <name type="synonym">Idiomyia grimshawi</name>
    <dbReference type="NCBI Taxonomy" id="7222"/>
    <lineage>
        <taxon>Eukaryota</taxon>
        <taxon>Metazoa</taxon>
        <taxon>Ecdysozoa</taxon>
        <taxon>Arthropoda</taxon>
        <taxon>Hexapoda</taxon>
        <taxon>Insecta</taxon>
        <taxon>Pterygota</taxon>
        <taxon>Neoptera</taxon>
        <taxon>Endopterygota</taxon>
        <taxon>Diptera</taxon>
        <taxon>Brachycera</taxon>
        <taxon>Muscomorpha</taxon>
        <taxon>Ephydroidea</taxon>
        <taxon>Drosophilidae</taxon>
        <taxon>Drosophila</taxon>
        <taxon>Hawaiian Drosophila</taxon>
    </lineage>
</organism>
<dbReference type="AlphaFoldDB" id="B4IYK6"/>
<dbReference type="GO" id="GO:0008017">
    <property type="term" value="F:microtubule binding"/>
    <property type="evidence" value="ECO:0007669"/>
    <property type="project" value="EnsemblMetazoa"/>
</dbReference>
<gene>
    <name evidence="1" type="primary">Dgri\GH15735</name>
    <name evidence="1" type="ORF">Dgri_GH15735</name>
</gene>
<evidence type="ECO:0000313" key="1">
    <source>
        <dbReference type="EMBL" id="EDV95516.1"/>
    </source>
</evidence>
<dbReference type="InParanoid" id="B4IYK6"/>
<reference evidence="1 2" key="1">
    <citation type="journal article" date="2007" name="Nature">
        <title>Evolution of genes and genomes on the Drosophila phylogeny.</title>
        <authorList>
            <consortium name="Drosophila 12 Genomes Consortium"/>
            <person name="Clark A.G."/>
            <person name="Eisen M.B."/>
            <person name="Smith D.R."/>
            <person name="Bergman C.M."/>
            <person name="Oliver B."/>
            <person name="Markow T.A."/>
            <person name="Kaufman T.C."/>
            <person name="Kellis M."/>
            <person name="Gelbart W."/>
            <person name="Iyer V.N."/>
            <person name="Pollard D.A."/>
            <person name="Sackton T.B."/>
            <person name="Larracuente A.M."/>
            <person name="Singh N.D."/>
            <person name="Abad J.P."/>
            <person name="Abt D.N."/>
            <person name="Adryan B."/>
            <person name="Aguade M."/>
            <person name="Akashi H."/>
            <person name="Anderson W.W."/>
            <person name="Aquadro C.F."/>
            <person name="Ardell D.H."/>
            <person name="Arguello R."/>
            <person name="Artieri C.G."/>
            <person name="Barbash D.A."/>
            <person name="Barker D."/>
            <person name="Barsanti P."/>
            <person name="Batterham P."/>
            <person name="Batzoglou S."/>
            <person name="Begun D."/>
            <person name="Bhutkar A."/>
            <person name="Blanco E."/>
            <person name="Bosak S.A."/>
            <person name="Bradley R.K."/>
            <person name="Brand A.D."/>
            <person name="Brent M.R."/>
            <person name="Brooks A.N."/>
            <person name="Brown R.H."/>
            <person name="Butlin R.K."/>
            <person name="Caggese C."/>
            <person name="Calvi B.R."/>
            <person name="Bernardo de Carvalho A."/>
            <person name="Caspi A."/>
            <person name="Castrezana S."/>
            <person name="Celniker S.E."/>
            <person name="Chang J.L."/>
            <person name="Chapple C."/>
            <person name="Chatterji S."/>
            <person name="Chinwalla A."/>
            <person name="Civetta A."/>
            <person name="Clifton S.W."/>
            <person name="Comeron J.M."/>
            <person name="Costello J.C."/>
            <person name="Coyne J.A."/>
            <person name="Daub J."/>
            <person name="David R.G."/>
            <person name="Delcher A.L."/>
            <person name="Delehaunty K."/>
            <person name="Do C.B."/>
            <person name="Ebling H."/>
            <person name="Edwards K."/>
            <person name="Eickbush T."/>
            <person name="Evans J.D."/>
            <person name="Filipski A."/>
            <person name="Findeiss S."/>
            <person name="Freyhult E."/>
            <person name="Fulton L."/>
            <person name="Fulton R."/>
            <person name="Garcia A.C."/>
            <person name="Gardiner A."/>
            <person name="Garfield D.A."/>
            <person name="Garvin B.E."/>
            <person name="Gibson G."/>
            <person name="Gilbert D."/>
            <person name="Gnerre S."/>
            <person name="Godfrey J."/>
            <person name="Good R."/>
            <person name="Gotea V."/>
            <person name="Gravely B."/>
            <person name="Greenberg A.J."/>
            <person name="Griffiths-Jones S."/>
            <person name="Gross S."/>
            <person name="Guigo R."/>
            <person name="Gustafson E.A."/>
            <person name="Haerty W."/>
            <person name="Hahn M.W."/>
            <person name="Halligan D.L."/>
            <person name="Halpern A.L."/>
            <person name="Halter G.M."/>
            <person name="Han M.V."/>
            <person name="Heger A."/>
            <person name="Hillier L."/>
            <person name="Hinrichs A.S."/>
            <person name="Holmes I."/>
            <person name="Hoskins R.A."/>
            <person name="Hubisz M.J."/>
            <person name="Hultmark D."/>
            <person name="Huntley M.A."/>
            <person name="Jaffe D.B."/>
            <person name="Jagadeeshan S."/>
            <person name="Jeck W.R."/>
            <person name="Johnson J."/>
            <person name="Jones C.D."/>
            <person name="Jordan W.C."/>
            <person name="Karpen G.H."/>
            <person name="Kataoka E."/>
            <person name="Keightley P.D."/>
            <person name="Kheradpour P."/>
            <person name="Kirkness E.F."/>
            <person name="Koerich L.B."/>
            <person name="Kristiansen K."/>
            <person name="Kudrna D."/>
            <person name="Kulathinal R.J."/>
            <person name="Kumar S."/>
            <person name="Kwok R."/>
            <person name="Lander E."/>
            <person name="Langley C.H."/>
            <person name="Lapoint R."/>
            <person name="Lazzaro B.P."/>
            <person name="Lee S.J."/>
            <person name="Levesque L."/>
            <person name="Li R."/>
            <person name="Lin C.F."/>
            <person name="Lin M.F."/>
            <person name="Lindblad-Toh K."/>
            <person name="Llopart A."/>
            <person name="Long M."/>
            <person name="Low L."/>
            <person name="Lozovsky E."/>
            <person name="Lu J."/>
            <person name="Luo M."/>
            <person name="Machado C.A."/>
            <person name="Makalowski W."/>
            <person name="Marzo M."/>
            <person name="Matsuda M."/>
            <person name="Matzkin L."/>
            <person name="McAllister B."/>
            <person name="McBride C.S."/>
            <person name="McKernan B."/>
            <person name="McKernan K."/>
            <person name="Mendez-Lago M."/>
            <person name="Minx P."/>
            <person name="Mollenhauer M.U."/>
            <person name="Montooth K."/>
            <person name="Mount S.M."/>
            <person name="Mu X."/>
            <person name="Myers E."/>
            <person name="Negre B."/>
            <person name="Newfeld S."/>
            <person name="Nielsen R."/>
            <person name="Noor M.A."/>
            <person name="O'Grady P."/>
            <person name="Pachter L."/>
            <person name="Papaceit M."/>
            <person name="Parisi M.J."/>
            <person name="Parisi M."/>
            <person name="Parts L."/>
            <person name="Pedersen J.S."/>
            <person name="Pesole G."/>
            <person name="Phillippy A.M."/>
            <person name="Ponting C.P."/>
            <person name="Pop M."/>
            <person name="Porcelli D."/>
            <person name="Powell J.R."/>
            <person name="Prohaska S."/>
            <person name="Pruitt K."/>
            <person name="Puig M."/>
            <person name="Quesneville H."/>
            <person name="Ram K.R."/>
            <person name="Rand D."/>
            <person name="Rasmussen M.D."/>
            <person name="Reed L.K."/>
            <person name="Reenan R."/>
            <person name="Reily A."/>
            <person name="Remington K.A."/>
            <person name="Rieger T.T."/>
            <person name="Ritchie M.G."/>
            <person name="Robin C."/>
            <person name="Rogers Y.H."/>
            <person name="Rohde C."/>
            <person name="Rozas J."/>
            <person name="Rubenfield M.J."/>
            <person name="Ruiz A."/>
            <person name="Russo S."/>
            <person name="Salzberg S.L."/>
            <person name="Sanchez-Gracia A."/>
            <person name="Saranga D.J."/>
            <person name="Sato H."/>
            <person name="Schaeffer S.W."/>
            <person name="Schatz M.C."/>
            <person name="Schlenke T."/>
            <person name="Schwartz R."/>
            <person name="Segarra C."/>
            <person name="Singh R.S."/>
            <person name="Sirot L."/>
            <person name="Sirota M."/>
            <person name="Sisneros N.B."/>
            <person name="Smith C.D."/>
            <person name="Smith T.F."/>
            <person name="Spieth J."/>
            <person name="Stage D.E."/>
            <person name="Stark A."/>
            <person name="Stephan W."/>
            <person name="Strausberg R.L."/>
            <person name="Strempel S."/>
            <person name="Sturgill D."/>
            <person name="Sutton G."/>
            <person name="Sutton G.G."/>
            <person name="Tao W."/>
            <person name="Teichmann S."/>
            <person name="Tobari Y.N."/>
            <person name="Tomimura Y."/>
            <person name="Tsolas J.M."/>
            <person name="Valente V.L."/>
            <person name="Venter E."/>
            <person name="Venter J.C."/>
            <person name="Vicario S."/>
            <person name="Vieira F.G."/>
            <person name="Vilella A.J."/>
            <person name="Villasante A."/>
            <person name="Walenz B."/>
            <person name="Wang J."/>
            <person name="Wasserman M."/>
            <person name="Watts T."/>
            <person name="Wilson D."/>
            <person name="Wilson R.K."/>
            <person name="Wing R.A."/>
            <person name="Wolfner M.F."/>
            <person name="Wong A."/>
            <person name="Wong G.K."/>
            <person name="Wu C.I."/>
            <person name="Wu G."/>
            <person name="Yamamoto D."/>
            <person name="Yang H.P."/>
            <person name="Yang S.P."/>
            <person name="Yorke J.A."/>
            <person name="Yoshida K."/>
            <person name="Zdobnov E."/>
            <person name="Zhang P."/>
            <person name="Zhang Y."/>
            <person name="Zimin A.V."/>
            <person name="Baldwin J."/>
            <person name="Abdouelleil A."/>
            <person name="Abdulkadir J."/>
            <person name="Abebe A."/>
            <person name="Abera B."/>
            <person name="Abreu J."/>
            <person name="Acer S.C."/>
            <person name="Aftuck L."/>
            <person name="Alexander A."/>
            <person name="An P."/>
            <person name="Anderson E."/>
            <person name="Anderson S."/>
            <person name="Arachi H."/>
            <person name="Azer M."/>
            <person name="Bachantsang P."/>
            <person name="Barry A."/>
            <person name="Bayul T."/>
            <person name="Berlin A."/>
            <person name="Bessette D."/>
            <person name="Bloom T."/>
            <person name="Blye J."/>
            <person name="Boguslavskiy L."/>
            <person name="Bonnet C."/>
            <person name="Boukhgalter B."/>
            <person name="Bourzgui I."/>
            <person name="Brown A."/>
            <person name="Cahill P."/>
            <person name="Channer S."/>
            <person name="Cheshatsang Y."/>
            <person name="Chuda L."/>
            <person name="Citroen M."/>
            <person name="Collymore A."/>
            <person name="Cooke P."/>
            <person name="Costello M."/>
            <person name="D'Aco K."/>
            <person name="Daza R."/>
            <person name="De Haan G."/>
            <person name="DeGray S."/>
            <person name="DeMaso C."/>
            <person name="Dhargay N."/>
            <person name="Dooley K."/>
            <person name="Dooley E."/>
            <person name="Doricent M."/>
            <person name="Dorje P."/>
            <person name="Dorjee K."/>
            <person name="Dupes A."/>
            <person name="Elong R."/>
            <person name="Falk J."/>
            <person name="Farina A."/>
            <person name="Faro S."/>
            <person name="Ferguson D."/>
            <person name="Fisher S."/>
            <person name="Foley C.D."/>
            <person name="Franke A."/>
            <person name="Friedrich D."/>
            <person name="Gadbois L."/>
            <person name="Gearin G."/>
            <person name="Gearin C.R."/>
            <person name="Giannoukos G."/>
            <person name="Goode T."/>
            <person name="Graham J."/>
            <person name="Grandbois E."/>
            <person name="Grewal S."/>
            <person name="Gyaltsen K."/>
            <person name="Hafez N."/>
            <person name="Hagos B."/>
            <person name="Hall J."/>
            <person name="Henson C."/>
            <person name="Hollinger A."/>
            <person name="Honan T."/>
            <person name="Huard M.D."/>
            <person name="Hughes L."/>
            <person name="Hurhula B."/>
            <person name="Husby M.E."/>
            <person name="Kamat A."/>
            <person name="Kanga B."/>
            <person name="Kashin S."/>
            <person name="Khazanovich D."/>
            <person name="Kisner P."/>
            <person name="Lance K."/>
            <person name="Lara M."/>
            <person name="Lee W."/>
            <person name="Lennon N."/>
            <person name="Letendre F."/>
            <person name="LeVine R."/>
            <person name="Lipovsky A."/>
            <person name="Liu X."/>
            <person name="Liu J."/>
            <person name="Liu S."/>
            <person name="Lokyitsang T."/>
            <person name="Lokyitsang Y."/>
            <person name="Lubonja R."/>
            <person name="Lui A."/>
            <person name="MacDonald P."/>
            <person name="Magnisalis V."/>
            <person name="Maru K."/>
            <person name="Matthews C."/>
            <person name="McCusker W."/>
            <person name="McDonough S."/>
            <person name="Mehta T."/>
            <person name="Meldrim J."/>
            <person name="Meneus L."/>
            <person name="Mihai O."/>
            <person name="Mihalev A."/>
            <person name="Mihova T."/>
            <person name="Mittelman R."/>
            <person name="Mlenga V."/>
            <person name="Montmayeur A."/>
            <person name="Mulrain L."/>
            <person name="Navidi A."/>
            <person name="Naylor J."/>
            <person name="Negash T."/>
            <person name="Nguyen T."/>
            <person name="Nguyen N."/>
            <person name="Nicol R."/>
            <person name="Norbu C."/>
            <person name="Norbu N."/>
            <person name="Novod N."/>
            <person name="O'Neill B."/>
            <person name="Osman S."/>
            <person name="Markiewicz E."/>
            <person name="Oyono O.L."/>
            <person name="Patti C."/>
            <person name="Phunkhang P."/>
            <person name="Pierre F."/>
            <person name="Priest M."/>
            <person name="Raghuraman S."/>
            <person name="Rege F."/>
            <person name="Reyes R."/>
            <person name="Rise C."/>
            <person name="Rogov P."/>
            <person name="Ross K."/>
            <person name="Ryan E."/>
            <person name="Settipalli S."/>
            <person name="Shea T."/>
            <person name="Sherpa N."/>
            <person name="Shi L."/>
            <person name="Shih D."/>
            <person name="Sparrow T."/>
            <person name="Spaulding J."/>
            <person name="Stalker J."/>
            <person name="Stange-Thomann N."/>
            <person name="Stavropoulos S."/>
            <person name="Stone C."/>
            <person name="Strader C."/>
            <person name="Tesfaye S."/>
            <person name="Thomson T."/>
            <person name="Thoulutsang Y."/>
            <person name="Thoulutsang D."/>
            <person name="Topham K."/>
            <person name="Topping I."/>
            <person name="Tsamla T."/>
            <person name="Vassiliev H."/>
            <person name="Vo A."/>
            <person name="Wangchuk T."/>
            <person name="Wangdi T."/>
            <person name="Weiand M."/>
            <person name="Wilkinson J."/>
            <person name="Wilson A."/>
            <person name="Yadav S."/>
            <person name="Young G."/>
            <person name="Yu Q."/>
            <person name="Zembek L."/>
            <person name="Zhong D."/>
            <person name="Zimmer A."/>
            <person name="Zwirko Z."/>
            <person name="Jaffe D.B."/>
            <person name="Alvarez P."/>
            <person name="Brockman W."/>
            <person name="Butler J."/>
            <person name="Chin C."/>
            <person name="Gnerre S."/>
            <person name="Grabherr M."/>
            <person name="Kleber M."/>
            <person name="Mauceli E."/>
            <person name="MacCallum I."/>
        </authorList>
    </citation>
    <scope>NUCLEOTIDE SEQUENCE [LARGE SCALE GENOMIC DNA]</scope>
    <source>
        <strain evidence="2">Tucson 15287-2541.00</strain>
    </source>
</reference>
<dbReference type="GO" id="GO:0051301">
    <property type="term" value="P:cell division"/>
    <property type="evidence" value="ECO:0007669"/>
    <property type="project" value="EnsemblMetazoa"/>
</dbReference>
<keyword evidence="2" id="KW-1185">Reference proteome</keyword>